<dbReference type="EMBL" id="PSQE01000008">
    <property type="protein sequence ID" value="RHN43777.1"/>
    <property type="molecule type" value="Genomic_DNA"/>
</dbReference>
<organism evidence="1">
    <name type="scientific">Medicago truncatula</name>
    <name type="common">Barrel medic</name>
    <name type="synonym">Medicago tribuloides</name>
    <dbReference type="NCBI Taxonomy" id="3880"/>
    <lineage>
        <taxon>Eukaryota</taxon>
        <taxon>Viridiplantae</taxon>
        <taxon>Streptophyta</taxon>
        <taxon>Embryophyta</taxon>
        <taxon>Tracheophyta</taxon>
        <taxon>Spermatophyta</taxon>
        <taxon>Magnoliopsida</taxon>
        <taxon>eudicotyledons</taxon>
        <taxon>Gunneridae</taxon>
        <taxon>Pentapetalae</taxon>
        <taxon>rosids</taxon>
        <taxon>fabids</taxon>
        <taxon>Fabales</taxon>
        <taxon>Fabaceae</taxon>
        <taxon>Papilionoideae</taxon>
        <taxon>50 kb inversion clade</taxon>
        <taxon>NPAAA clade</taxon>
        <taxon>Hologalegina</taxon>
        <taxon>IRL clade</taxon>
        <taxon>Trifolieae</taxon>
        <taxon>Medicago</taxon>
    </lineage>
</organism>
<dbReference type="AlphaFoldDB" id="A0A396GYQ0"/>
<dbReference type="Proteomes" id="UP000265566">
    <property type="component" value="Chromosome 8"/>
</dbReference>
<dbReference type="Gramene" id="rna50399">
    <property type="protein sequence ID" value="RHN43777.1"/>
    <property type="gene ID" value="gene50399"/>
</dbReference>
<sequence>MNPDYLFNIIIYIILLRFSPELHDTTSQHQPLLVNPSIFIA</sequence>
<accession>A0A396GYQ0</accession>
<comment type="caution">
    <text evidence="1">The sequence shown here is derived from an EMBL/GenBank/DDBJ whole genome shotgun (WGS) entry which is preliminary data.</text>
</comment>
<gene>
    <name evidence="1" type="ORF">MtrunA17_Chr8g0391531</name>
</gene>
<proteinExistence type="predicted"/>
<name>A0A396GYQ0_MEDTR</name>
<protein>
    <submittedName>
        <fullName evidence="1">Uncharacterized protein</fullName>
    </submittedName>
</protein>
<reference evidence="1" key="1">
    <citation type="journal article" date="2018" name="Nat. Plants">
        <title>Whole-genome landscape of Medicago truncatula symbiotic genes.</title>
        <authorList>
            <person name="Pecrix Y."/>
            <person name="Gamas P."/>
            <person name="Carrere S."/>
        </authorList>
    </citation>
    <scope>NUCLEOTIDE SEQUENCE</scope>
    <source>
        <tissue evidence="1">Leaves</tissue>
    </source>
</reference>
<evidence type="ECO:0000313" key="1">
    <source>
        <dbReference type="EMBL" id="RHN43777.1"/>
    </source>
</evidence>